<evidence type="ECO:0000313" key="11">
    <source>
        <dbReference type="EMBL" id="CAD8878754.1"/>
    </source>
</evidence>
<evidence type="ECO:0000256" key="8">
    <source>
        <dbReference type="PROSITE-ProRule" id="PRU00175"/>
    </source>
</evidence>
<dbReference type="Gene3D" id="2.120.10.80">
    <property type="entry name" value="Kelch-type beta propeller"/>
    <property type="match status" value="1"/>
</dbReference>
<keyword evidence="6" id="KW-1133">Transmembrane helix</keyword>
<dbReference type="CDD" id="cd16454">
    <property type="entry name" value="RING-H2_PA-TM-RING"/>
    <property type="match status" value="1"/>
</dbReference>
<feature type="compositionally biased region" description="Polar residues" evidence="9">
    <location>
        <begin position="31"/>
        <end position="40"/>
    </location>
</feature>
<feature type="region of interest" description="Disordered" evidence="9">
    <location>
        <begin position="1"/>
        <end position="61"/>
    </location>
</feature>
<dbReference type="Gene3D" id="3.30.40.10">
    <property type="entry name" value="Zinc/RING finger domain, C3HC4 (zinc finger)"/>
    <property type="match status" value="1"/>
</dbReference>
<dbReference type="SMART" id="SM00184">
    <property type="entry name" value="RING"/>
    <property type="match status" value="1"/>
</dbReference>
<feature type="compositionally biased region" description="Polar residues" evidence="9">
    <location>
        <begin position="753"/>
        <end position="766"/>
    </location>
</feature>
<dbReference type="GO" id="GO:0008270">
    <property type="term" value="F:zinc ion binding"/>
    <property type="evidence" value="ECO:0007669"/>
    <property type="project" value="UniProtKB-KW"/>
</dbReference>
<name>A0A7S1B8S2_9STRA</name>
<comment type="subcellular location">
    <subcellularLocation>
        <location evidence="1">Membrane</location>
        <topology evidence="1">Single-pass membrane protein</topology>
    </subcellularLocation>
</comment>
<feature type="domain" description="RING-type" evidence="10">
    <location>
        <begin position="787"/>
        <end position="828"/>
    </location>
</feature>
<keyword evidence="3" id="KW-0479">Metal-binding</keyword>
<proteinExistence type="predicted"/>
<dbReference type="GO" id="GO:0016020">
    <property type="term" value="C:membrane"/>
    <property type="evidence" value="ECO:0007669"/>
    <property type="project" value="UniProtKB-SubCell"/>
</dbReference>
<dbReference type="InterPro" id="IPR051653">
    <property type="entry name" value="E3_ligase_sorting_rcpt"/>
</dbReference>
<protein>
    <recommendedName>
        <fullName evidence="10">RING-type domain-containing protein</fullName>
    </recommendedName>
</protein>
<keyword evidence="4 8" id="KW-0863">Zinc-finger</keyword>
<feature type="region of interest" description="Disordered" evidence="9">
    <location>
        <begin position="733"/>
        <end position="779"/>
    </location>
</feature>
<feature type="compositionally biased region" description="Low complexity" evidence="9">
    <location>
        <begin position="12"/>
        <end position="22"/>
    </location>
</feature>
<dbReference type="SUPFAM" id="SSF57850">
    <property type="entry name" value="RING/U-box"/>
    <property type="match status" value="1"/>
</dbReference>
<dbReference type="EMBL" id="HBFR01008222">
    <property type="protein sequence ID" value="CAD8878754.1"/>
    <property type="molecule type" value="Transcribed_RNA"/>
</dbReference>
<keyword evidence="2" id="KW-0812">Transmembrane</keyword>
<gene>
    <name evidence="11" type="ORF">CHYS00102_LOCUS5938</name>
</gene>
<keyword evidence="7" id="KW-0472">Membrane</keyword>
<feature type="compositionally biased region" description="Acidic residues" evidence="9">
    <location>
        <begin position="870"/>
        <end position="879"/>
    </location>
</feature>
<dbReference type="InterPro" id="IPR013083">
    <property type="entry name" value="Znf_RING/FYVE/PHD"/>
</dbReference>
<evidence type="ECO:0000256" key="1">
    <source>
        <dbReference type="ARBA" id="ARBA00004167"/>
    </source>
</evidence>
<evidence type="ECO:0000256" key="4">
    <source>
        <dbReference type="ARBA" id="ARBA00022771"/>
    </source>
</evidence>
<dbReference type="InterPro" id="IPR001841">
    <property type="entry name" value="Znf_RING"/>
</dbReference>
<dbReference type="PANTHER" id="PTHR47168:SF1">
    <property type="entry name" value="OS02G0798600 PROTEIN"/>
    <property type="match status" value="1"/>
</dbReference>
<evidence type="ECO:0000256" key="7">
    <source>
        <dbReference type="ARBA" id="ARBA00023136"/>
    </source>
</evidence>
<dbReference type="Pfam" id="PF24681">
    <property type="entry name" value="Kelch_KLHDC2_KLHL20_DRC7"/>
    <property type="match status" value="1"/>
</dbReference>
<evidence type="ECO:0000256" key="6">
    <source>
        <dbReference type="ARBA" id="ARBA00022989"/>
    </source>
</evidence>
<evidence type="ECO:0000256" key="3">
    <source>
        <dbReference type="ARBA" id="ARBA00022723"/>
    </source>
</evidence>
<dbReference type="PANTHER" id="PTHR47168">
    <property type="entry name" value="RING ZINC FINGER DOMAIN SUPERFAMILY PROTEIN-RELATED"/>
    <property type="match status" value="1"/>
</dbReference>
<evidence type="ECO:0000256" key="5">
    <source>
        <dbReference type="ARBA" id="ARBA00022833"/>
    </source>
</evidence>
<dbReference type="InterPro" id="IPR015915">
    <property type="entry name" value="Kelch-typ_b-propeller"/>
</dbReference>
<feature type="compositionally biased region" description="Low complexity" evidence="9">
    <location>
        <begin position="951"/>
        <end position="971"/>
    </location>
</feature>
<dbReference type="AlphaFoldDB" id="A0A7S1B8S2"/>
<dbReference type="SUPFAM" id="SSF117281">
    <property type="entry name" value="Kelch motif"/>
    <property type="match status" value="1"/>
</dbReference>
<feature type="region of interest" description="Disordered" evidence="9">
    <location>
        <begin position="838"/>
        <end position="891"/>
    </location>
</feature>
<sequence length="1002" mass="109006">MFSASSAENTDADSAPLASAISPPLPATTDALPSSSTTADRSPFSYDFDAPPREPFDVSQMSPSNIDNYLDAEVFGAERQHRNSSALLSLVCVTITLAILFDDGSSSSGAYSSGGHSSGGGSYGSPTQNMWNSMTGDDLFSLGTDDAAERARDAPVSPAPDVPDWTRIDPAIFLYVVTRTNVNGANLSHDASRFSFSVSRQRDVYAPVLHSDTQGTGGILSLIPADLPKEMLLPNRKGAAAVAVPATRGFLATGGFTELDWTDFPLQYYVPEGPERGWRVLSSDGSQIAGPAPVAARGGVAREAGKARVPPGRTGHLAALRDGWLYVYGGLLYGKDGEASRGDYWHVEDPGTLWKCDLSAFFQHDEKEATGPVFLTSTELKWETAGLPDGPRPKARGEAAGGTWGSKWVFYGGLHVEPTAEKEFDDDWDATFWGAKDDDGTDPFSSHRRTALGDVWAYDFGTGKFELLWEDRDGDDIGWNHRGKEEFPGRRTSHAAAIDLERDVLVIHGGRQFEKTVGQWVVLDDMWEFDLKKRTWTRREMQLDMLRSYHSMAVWNSQTIMYGGYDSVMSMAGTDLELVYSDTLIAKPHENIWYKVDIPDKYIDNHTPGYRFQHSALCIEDTLYVFDGRFRYTRDVVPGLWTLPLRGRDGSDGLSLVVAEEEFSSASYGDVDTAHFLMVMAFFVGIVFVGATLSARRQAAEADGGGMSGRRFFGNGVRRSVIDSLPIKIFTYNNRQRDGGTSPDGTATGDRAATSNGDGGTSSAAPGNTDADAPENQLFEDEDEDCCPICLVEYEEGDEMRSLPCGHEFHPACVDSWLESHTSCPQCRRSVLAPSDADAAEQTADGSAAGSGPGTYGSFRPWTLFASPDPDADPEEPEDAPPTPRRRRRRRLRPSQLVEWARARRSRLRRSSFDAAVLSSLVLTEEGEARRAGRVVCPTAPPSAAETRNGLSSSYSGSESSLELSASSSESNRYGKLDQGGNNALSLVDDRPSHSPSQLMLV</sequence>
<accession>A0A7S1B8S2</accession>
<reference evidence="11" key="1">
    <citation type="submission" date="2021-01" db="EMBL/GenBank/DDBJ databases">
        <authorList>
            <person name="Corre E."/>
            <person name="Pelletier E."/>
            <person name="Niang G."/>
            <person name="Scheremetjew M."/>
            <person name="Finn R."/>
            <person name="Kale V."/>
            <person name="Holt S."/>
            <person name="Cochrane G."/>
            <person name="Meng A."/>
            <person name="Brown T."/>
            <person name="Cohen L."/>
        </authorList>
    </citation>
    <scope>NUCLEOTIDE SEQUENCE</scope>
    <source>
        <strain evidence="11">308</strain>
    </source>
</reference>
<evidence type="ECO:0000259" key="10">
    <source>
        <dbReference type="PROSITE" id="PS50089"/>
    </source>
</evidence>
<dbReference type="PROSITE" id="PS50089">
    <property type="entry name" value="ZF_RING_2"/>
    <property type="match status" value="1"/>
</dbReference>
<evidence type="ECO:0000256" key="2">
    <source>
        <dbReference type="ARBA" id="ARBA00022692"/>
    </source>
</evidence>
<feature type="region of interest" description="Disordered" evidence="9">
    <location>
        <begin position="928"/>
        <end position="1002"/>
    </location>
</feature>
<dbReference type="Pfam" id="PF13639">
    <property type="entry name" value="zf-RING_2"/>
    <property type="match status" value="1"/>
</dbReference>
<evidence type="ECO:0000256" key="9">
    <source>
        <dbReference type="SAM" id="MobiDB-lite"/>
    </source>
</evidence>
<organism evidence="11">
    <name type="scientific">Corethron hystrix</name>
    <dbReference type="NCBI Taxonomy" id="216773"/>
    <lineage>
        <taxon>Eukaryota</taxon>
        <taxon>Sar</taxon>
        <taxon>Stramenopiles</taxon>
        <taxon>Ochrophyta</taxon>
        <taxon>Bacillariophyta</taxon>
        <taxon>Coscinodiscophyceae</taxon>
        <taxon>Corethrophycidae</taxon>
        <taxon>Corethrales</taxon>
        <taxon>Corethraceae</taxon>
        <taxon>Corethron</taxon>
    </lineage>
</organism>
<keyword evidence="5" id="KW-0862">Zinc</keyword>